<comment type="caution">
    <text evidence="3">The sequence shown here is derived from an EMBL/GenBank/DDBJ whole genome shotgun (WGS) entry which is preliminary data.</text>
</comment>
<evidence type="ECO:0000256" key="1">
    <source>
        <dbReference type="SAM" id="MobiDB-lite"/>
    </source>
</evidence>
<organism evidence="3 4">
    <name type="scientific">Trypanosoma cruzi marinkellei</name>
    <dbReference type="NCBI Taxonomy" id="85056"/>
    <lineage>
        <taxon>Eukaryota</taxon>
        <taxon>Discoba</taxon>
        <taxon>Euglenozoa</taxon>
        <taxon>Kinetoplastea</taxon>
        <taxon>Metakinetoplastina</taxon>
        <taxon>Trypanosomatida</taxon>
        <taxon>Trypanosomatidae</taxon>
        <taxon>Trypanosoma</taxon>
        <taxon>Schizotrypanum</taxon>
    </lineage>
</organism>
<evidence type="ECO:0000313" key="3">
    <source>
        <dbReference type="EMBL" id="EKF28628.1"/>
    </source>
</evidence>
<dbReference type="AlphaFoldDB" id="K2M147"/>
<name>K2M147_TRYCR</name>
<reference evidence="3 4" key="1">
    <citation type="journal article" date="2012" name="BMC Genomics">
        <title>Comparative genomic analysis of human infective Trypanosoma cruzi lineages with the bat-restricted subspecies T. cruzi marinkellei.</title>
        <authorList>
            <person name="Franzen O."/>
            <person name="Talavera-Lopez C."/>
            <person name="Ochaya S."/>
            <person name="Butler C.E."/>
            <person name="Messenger L.A."/>
            <person name="Lewis M.D."/>
            <person name="Llewellyn M.S."/>
            <person name="Marinkelle C.J."/>
            <person name="Tyler K.M."/>
            <person name="Miles M.A."/>
            <person name="Andersson B."/>
        </authorList>
    </citation>
    <scope>NUCLEOTIDE SEQUENCE [LARGE SCALE GENOMIC DNA]</scope>
    <source>
        <strain evidence="3 4">B7</strain>
    </source>
</reference>
<keyword evidence="2" id="KW-0812">Transmembrane</keyword>
<dbReference type="Proteomes" id="UP000007350">
    <property type="component" value="Unassembled WGS sequence"/>
</dbReference>
<keyword evidence="4" id="KW-1185">Reference proteome</keyword>
<proteinExistence type="predicted"/>
<feature type="region of interest" description="Disordered" evidence="1">
    <location>
        <begin position="46"/>
        <end position="97"/>
    </location>
</feature>
<evidence type="ECO:0000313" key="4">
    <source>
        <dbReference type="Proteomes" id="UP000007350"/>
    </source>
</evidence>
<protein>
    <submittedName>
        <fullName evidence="3">Uncharacterized protein</fullName>
    </submittedName>
</protein>
<sequence>MFRFFFSSFLSFVRFFFFNFFFIFTFFFCSFFFFVMRPPGTLRHPISSPTRAAAMREGRQQDQRSPPQRRQRVQVAASPSESPRGGRRSGRDVTETRIEPQDLPLPNMLRRECTYMSLREQFHNRERITVTTRPPVLASPVLDRKDWLYNLFAPCFFVRGNYVYTTLVEATEMAFLHRRQRIVTNLPSSYCISAWGHFIWRFFCLRCSIAELTDILFREEEERGREPYRFCCEGFFGYEGRMTRSFLTMCVVDLLTCGFPFGYFYHGLGTTLFGCRLRYLIRCRYRIEGTVVKDFLLMLCCPLLTVEQEALEMMMYGNLERRDLCAVMV</sequence>
<keyword evidence="2" id="KW-0472">Membrane</keyword>
<dbReference type="OrthoDB" id="248767at2759"/>
<evidence type="ECO:0000256" key="2">
    <source>
        <dbReference type="SAM" id="Phobius"/>
    </source>
</evidence>
<accession>K2M147</accession>
<feature type="compositionally biased region" description="Low complexity" evidence="1">
    <location>
        <begin position="73"/>
        <end position="83"/>
    </location>
</feature>
<keyword evidence="2" id="KW-1133">Transmembrane helix</keyword>
<feature type="transmembrane region" description="Helical" evidence="2">
    <location>
        <begin position="12"/>
        <end position="35"/>
    </location>
</feature>
<dbReference type="EMBL" id="AHKC01015377">
    <property type="protein sequence ID" value="EKF28628.1"/>
    <property type="molecule type" value="Genomic_DNA"/>
</dbReference>
<gene>
    <name evidence="3" type="ORF">MOQ_007617</name>
</gene>